<feature type="region of interest" description="Disordered" evidence="1">
    <location>
        <begin position="139"/>
        <end position="182"/>
    </location>
</feature>
<dbReference type="AlphaFoldDB" id="A0AAV3YI81"/>
<organism evidence="2 3">
    <name type="scientific">Plakobranchus ocellatus</name>
    <dbReference type="NCBI Taxonomy" id="259542"/>
    <lineage>
        <taxon>Eukaryota</taxon>
        <taxon>Metazoa</taxon>
        <taxon>Spiralia</taxon>
        <taxon>Lophotrochozoa</taxon>
        <taxon>Mollusca</taxon>
        <taxon>Gastropoda</taxon>
        <taxon>Heterobranchia</taxon>
        <taxon>Euthyneura</taxon>
        <taxon>Panpulmonata</taxon>
        <taxon>Sacoglossa</taxon>
        <taxon>Placobranchoidea</taxon>
        <taxon>Plakobranchidae</taxon>
        <taxon>Plakobranchus</taxon>
    </lineage>
</organism>
<evidence type="ECO:0000256" key="1">
    <source>
        <dbReference type="SAM" id="MobiDB-lite"/>
    </source>
</evidence>
<proteinExistence type="predicted"/>
<protein>
    <submittedName>
        <fullName evidence="2">Tc1 transposase-like protein</fullName>
    </submittedName>
</protein>
<comment type="caution">
    <text evidence="2">The sequence shown here is derived from an EMBL/GenBank/DDBJ whole genome shotgun (WGS) entry which is preliminary data.</text>
</comment>
<feature type="compositionally biased region" description="Basic and acidic residues" evidence="1">
    <location>
        <begin position="158"/>
        <end position="168"/>
    </location>
</feature>
<name>A0AAV3YI81_9GAST</name>
<sequence>MRAVVRAVVEEHPDFTIRNIKRELRTRLPQSPAISQTTISGILDGLLVTTKKLEDASAERNLDRTKQQRHAYATWLMHEVQETESIFMDEAGINIWTKRTRGRAVRGRRAVCVVQGRRGANLTMTFAVSNVGGLIYHELTEGNDDDEDDDDDDDGDGDHDRDRDRDGDRDGEDDDDNDDCCDPQILRAVTLFAE</sequence>
<dbReference type="EMBL" id="BLXT01000975">
    <property type="protein sequence ID" value="GFN81978.1"/>
    <property type="molecule type" value="Genomic_DNA"/>
</dbReference>
<evidence type="ECO:0000313" key="2">
    <source>
        <dbReference type="EMBL" id="GFN81978.1"/>
    </source>
</evidence>
<evidence type="ECO:0000313" key="3">
    <source>
        <dbReference type="Proteomes" id="UP000735302"/>
    </source>
</evidence>
<feature type="compositionally biased region" description="Acidic residues" evidence="1">
    <location>
        <begin position="169"/>
        <end position="181"/>
    </location>
</feature>
<reference evidence="2 3" key="1">
    <citation type="journal article" date="2021" name="Elife">
        <title>Chloroplast acquisition without the gene transfer in kleptoplastic sea slugs, Plakobranchus ocellatus.</title>
        <authorList>
            <person name="Maeda T."/>
            <person name="Takahashi S."/>
            <person name="Yoshida T."/>
            <person name="Shimamura S."/>
            <person name="Takaki Y."/>
            <person name="Nagai Y."/>
            <person name="Toyoda A."/>
            <person name="Suzuki Y."/>
            <person name="Arimoto A."/>
            <person name="Ishii H."/>
            <person name="Satoh N."/>
            <person name="Nishiyama T."/>
            <person name="Hasebe M."/>
            <person name="Maruyama T."/>
            <person name="Minagawa J."/>
            <person name="Obokata J."/>
            <person name="Shigenobu S."/>
        </authorList>
    </citation>
    <scope>NUCLEOTIDE SEQUENCE [LARGE SCALE GENOMIC DNA]</scope>
</reference>
<keyword evidence="3" id="KW-1185">Reference proteome</keyword>
<feature type="compositionally biased region" description="Acidic residues" evidence="1">
    <location>
        <begin position="141"/>
        <end position="157"/>
    </location>
</feature>
<accession>A0AAV3YI81</accession>
<gene>
    <name evidence="2" type="ORF">PoB_000848400</name>
</gene>
<dbReference type="Proteomes" id="UP000735302">
    <property type="component" value="Unassembled WGS sequence"/>
</dbReference>